<dbReference type="SUPFAM" id="SSF53067">
    <property type="entry name" value="Actin-like ATPase domain"/>
    <property type="match status" value="1"/>
</dbReference>
<evidence type="ECO:0000313" key="2">
    <source>
        <dbReference type="EMBL" id="MCA5006314.1"/>
    </source>
</evidence>
<dbReference type="RefSeq" id="WP_225554673.1">
    <property type="nucleotide sequence ID" value="NZ_JADEYP010000031.1"/>
</dbReference>
<evidence type="ECO:0000256" key="1">
    <source>
        <dbReference type="ARBA" id="ARBA00006479"/>
    </source>
</evidence>
<dbReference type="PANTHER" id="PTHR18964:SF149">
    <property type="entry name" value="BIFUNCTIONAL UDP-N-ACETYLGLUCOSAMINE 2-EPIMERASE_N-ACETYLMANNOSAMINE KINASE"/>
    <property type="match status" value="1"/>
</dbReference>
<dbReference type="InterPro" id="IPR043129">
    <property type="entry name" value="ATPase_NBD"/>
</dbReference>
<evidence type="ECO:0000313" key="3">
    <source>
        <dbReference type="Proteomes" id="UP001165302"/>
    </source>
</evidence>
<protein>
    <submittedName>
        <fullName evidence="2">ROK family protein</fullName>
    </submittedName>
</protein>
<accession>A0ABS7ZC63</accession>
<proteinExistence type="inferred from homology"/>
<organism evidence="2 3">
    <name type="scientific">Sphingobacterium bovistauri</name>
    <dbReference type="NCBI Taxonomy" id="2781959"/>
    <lineage>
        <taxon>Bacteria</taxon>
        <taxon>Pseudomonadati</taxon>
        <taxon>Bacteroidota</taxon>
        <taxon>Sphingobacteriia</taxon>
        <taxon>Sphingobacteriales</taxon>
        <taxon>Sphingobacteriaceae</taxon>
        <taxon>Sphingobacterium</taxon>
    </lineage>
</organism>
<dbReference type="Pfam" id="PF00480">
    <property type="entry name" value="ROK"/>
    <property type="match status" value="2"/>
</dbReference>
<keyword evidence="3" id="KW-1185">Reference proteome</keyword>
<name>A0ABS7ZC63_9SPHI</name>
<dbReference type="Gene3D" id="3.30.420.40">
    <property type="match status" value="2"/>
</dbReference>
<dbReference type="PANTHER" id="PTHR18964">
    <property type="entry name" value="ROK (REPRESSOR, ORF, KINASE) FAMILY"/>
    <property type="match status" value="1"/>
</dbReference>
<dbReference type="EMBL" id="JADEYP010000031">
    <property type="protein sequence ID" value="MCA5006314.1"/>
    <property type="molecule type" value="Genomic_DNA"/>
</dbReference>
<dbReference type="Proteomes" id="UP001165302">
    <property type="component" value="Unassembled WGS sequence"/>
</dbReference>
<dbReference type="InterPro" id="IPR000600">
    <property type="entry name" value="ROK"/>
</dbReference>
<comment type="caution">
    <text evidence="2">The sequence shown here is derived from an EMBL/GenBank/DDBJ whole genome shotgun (WGS) entry which is preliminary data.</text>
</comment>
<comment type="similarity">
    <text evidence="1">Belongs to the ROK (NagC/XylR) family.</text>
</comment>
<sequence length="287" mass="32221">MMDSLVLCLDVGGSHISCAVVHKVDKKLYKDGYARVDLDSMADRNIVLSQWDKAISSVLKKIEEAISEIYVSIPGPFDYIHGISLMDGMHKYQSLLNMDLKAYFSDKYKVSSDRIYFYNDAQAFLLGEVFGLNKFDKAVVGLTLGTGLGSAFYVNGFVKDLNYGSSPFRNGISEDYISTRGMLAQVKKSDQDSFEEIKDLVIHPQWEVQKNEAFNFLCIALQQFIAQYIIPLNPDVIILGGSIAKSHNLFFENLQSSCTIPIQIASMDEVNMFLGMIEYTTRNSESI</sequence>
<reference evidence="2" key="1">
    <citation type="submission" date="2020-10" db="EMBL/GenBank/DDBJ databases">
        <authorList>
            <person name="Lu T."/>
            <person name="Wang Q."/>
            <person name="Han X."/>
        </authorList>
    </citation>
    <scope>NUCLEOTIDE SEQUENCE</scope>
    <source>
        <strain evidence="2">WQ 366</strain>
    </source>
</reference>
<gene>
    <name evidence="2" type="ORF">IPZ78_14265</name>
</gene>